<protein>
    <submittedName>
        <fullName evidence="5">DeoR/GlpR family DNA-binding transcription regulator</fullName>
    </submittedName>
</protein>
<dbReference type="InterPro" id="IPR014036">
    <property type="entry name" value="DeoR-like_C"/>
</dbReference>
<dbReference type="InterPro" id="IPR036390">
    <property type="entry name" value="WH_DNA-bd_sf"/>
</dbReference>
<evidence type="ECO:0000256" key="3">
    <source>
        <dbReference type="ARBA" id="ARBA00023163"/>
    </source>
</evidence>
<dbReference type="SUPFAM" id="SSF46785">
    <property type="entry name" value="Winged helix' DNA-binding domain"/>
    <property type="match status" value="1"/>
</dbReference>
<dbReference type="GO" id="GO:0003677">
    <property type="term" value="F:DNA binding"/>
    <property type="evidence" value="ECO:0007669"/>
    <property type="project" value="UniProtKB-KW"/>
</dbReference>
<dbReference type="InterPro" id="IPR001034">
    <property type="entry name" value="DeoR_HTH"/>
</dbReference>
<keyword evidence="2 5" id="KW-0238">DNA-binding</keyword>
<dbReference type="SMART" id="SM00420">
    <property type="entry name" value="HTH_DEOR"/>
    <property type="match status" value="1"/>
</dbReference>
<dbReference type="InterPro" id="IPR050313">
    <property type="entry name" value="Carb_Metab_HTH_regulators"/>
</dbReference>
<dbReference type="RefSeq" id="WP_380969220.1">
    <property type="nucleotide sequence ID" value="NZ_JBHTCO010000042.1"/>
</dbReference>
<evidence type="ECO:0000313" key="5">
    <source>
        <dbReference type="EMBL" id="MFC7395076.1"/>
    </source>
</evidence>
<dbReference type="Pfam" id="PF08220">
    <property type="entry name" value="HTH_DeoR"/>
    <property type="match status" value="1"/>
</dbReference>
<dbReference type="PANTHER" id="PTHR30363:SF44">
    <property type="entry name" value="AGA OPERON TRANSCRIPTIONAL REPRESSOR-RELATED"/>
    <property type="match status" value="1"/>
</dbReference>
<dbReference type="SMART" id="SM01134">
    <property type="entry name" value="DeoRC"/>
    <property type="match status" value="1"/>
</dbReference>
<reference evidence="6" key="1">
    <citation type="journal article" date="2019" name="Int. J. Syst. Evol. Microbiol.">
        <title>The Global Catalogue of Microorganisms (GCM) 10K type strain sequencing project: providing services to taxonomists for standard genome sequencing and annotation.</title>
        <authorList>
            <consortium name="The Broad Institute Genomics Platform"/>
            <consortium name="The Broad Institute Genome Sequencing Center for Infectious Disease"/>
            <person name="Wu L."/>
            <person name="Ma J."/>
        </authorList>
    </citation>
    <scope>NUCLEOTIDE SEQUENCE [LARGE SCALE GENOMIC DNA]</scope>
    <source>
        <strain evidence="6">CGMCC 1.16305</strain>
    </source>
</reference>
<dbReference type="InterPro" id="IPR037171">
    <property type="entry name" value="NagB/RpiA_transferase-like"/>
</dbReference>
<dbReference type="Pfam" id="PF00455">
    <property type="entry name" value="DeoRC"/>
    <property type="match status" value="1"/>
</dbReference>
<dbReference type="SUPFAM" id="SSF100950">
    <property type="entry name" value="NagB/RpiA/CoA transferase-like"/>
    <property type="match status" value="1"/>
</dbReference>
<evidence type="ECO:0000256" key="2">
    <source>
        <dbReference type="ARBA" id="ARBA00023125"/>
    </source>
</evidence>
<dbReference type="PROSITE" id="PS51000">
    <property type="entry name" value="HTH_DEOR_2"/>
    <property type="match status" value="1"/>
</dbReference>
<evidence type="ECO:0000259" key="4">
    <source>
        <dbReference type="PROSITE" id="PS51000"/>
    </source>
</evidence>
<dbReference type="EMBL" id="JBHTCO010000042">
    <property type="protein sequence ID" value="MFC7395076.1"/>
    <property type="molecule type" value="Genomic_DNA"/>
</dbReference>
<keyword evidence="6" id="KW-1185">Reference proteome</keyword>
<dbReference type="Gene3D" id="1.10.10.10">
    <property type="entry name" value="Winged helix-like DNA-binding domain superfamily/Winged helix DNA-binding domain"/>
    <property type="match status" value="1"/>
</dbReference>
<dbReference type="InterPro" id="IPR036388">
    <property type="entry name" value="WH-like_DNA-bd_sf"/>
</dbReference>
<organism evidence="5 6">
    <name type="scientific">Scopulibacillus cellulosilyticus</name>
    <dbReference type="NCBI Taxonomy" id="2665665"/>
    <lineage>
        <taxon>Bacteria</taxon>
        <taxon>Bacillati</taxon>
        <taxon>Bacillota</taxon>
        <taxon>Bacilli</taxon>
        <taxon>Bacillales</taxon>
        <taxon>Sporolactobacillaceae</taxon>
        <taxon>Scopulibacillus</taxon>
    </lineage>
</organism>
<comment type="caution">
    <text evidence="5">The sequence shown here is derived from an EMBL/GenBank/DDBJ whole genome shotgun (WGS) entry which is preliminary data.</text>
</comment>
<dbReference type="InterPro" id="IPR018356">
    <property type="entry name" value="Tscrpt_reg_HTH_DeoR_CS"/>
</dbReference>
<dbReference type="Proteomes" id="UP001596505">
    <property type="component" value="Unassembled WGS sequence"/>
</dbReference>
<dbReference type="PRINTS" id="PR00037">
    <property type="entry name" value="HTHLACR"/>
</dbReference>
<sequence length="253" mass="28557">MLVAERRREIVRLVDQKNSIRVTELAKLFAVTEETIRRDLESLEEQGKLLRSHGGAVTVKHLEKETPFHEREITNESEKMLIASEAVRQVEEDDTILLDASTTAWQMARLLPDMRLTVLTNAIKVAVELADRPQIRVISTGGTLTSASLSYVGPLAERSLEGYFVNKLFFSCKGVDPRYGLSDSNEWQAMLKRRMISIADRCYFLADHSKFGSKALTVFAQLNDIDEVITDNKIDEKMINILNSKGVTVKIAE</sequence>
<keyword evidence="1" id="KW-0805">Transcription regulation</keyword>
<evidence type="ECO:0000256" key="1">
    <source>
        <dbReference type="ARBA" id="ARBA00023015"/>
    </source>
</evidence>
<dbReference type="PROSITE" id="PS00894">
    <property type="entry name" value="HTH_DEOR_1"/>
    <property type="match status" value="1"/>
</dbReference>
<gene>
    <name evidence="5" type="ORF">ACFQRG_19370</name>
</gene>
<proteinExistence type="predicted"/>
<keyword evidence="3" id="KW-0804">Transcription</keyword>
<feature type="domain" description="HTH deoR-type" evidence="4">
    <location>
        <begin position="3"/>
        <end position="58"/>
    </location>
</feature>
<evidence type="ECO:0000313" key="6">
    <source>
        <dbReference type="Proteomes" id="UP001596505"/>
    </source>
</evidence>
<dbReference type="PANTHER" id="PTHR30363">
    <property type="entry name" value="HTH-TYPE TRANSCRIPTIONAL REGULATOR SRLR-RELATED"/>
    <property type="match status" value="1"/>
</dbReference>
<accession>A0ABW2Q3B5</accession>
<name>A0ABW2Q3B5_9BACL</name>